<dbReference type="AlphaFoldDB" id="A0A814SST7"/>
<keyword evidence="3" id="KW-1185">Reference proteome</keyword>
<accession>A0A814SST7</accession>
<evidence type="ECO:0000313" key="2">
    <source>
        <dbReference type="EMBL" id="CAF1340591.1"/>
    </source>
</evidence>
<proteinExistence type="predicted"/>
<dbReference type="EMBL" id="CAJNOM010000305">
    <property type="protein sequence ID" value="CAF1340591.1"/>
    <property type="molecule type" value="Genomic_DNA"/>
</dbReference>
<organism evidence="1 4">
    <name type="scientific">Adineta steineri</name>
    <dbReference type="NCBI Taxonomy" id="433720"/>
    <lineage>
        <taxon>Eukaryota</taxon>
        <taxon>Metazoa</taxon>
        <taxon>Spiralia</taxon>
        <taxon>Gnathifera</taxon>
        <taxon>Rotifera</taxon>
        <taxon>Eurotatoria</taxon>
        <taxon>Bdelloidea</taxon>
        <taxon>Adinetida</taxon>
        <taxon>Adinetidae</taxon>
        <taxon>Adineta</taxon>
    </lineage>
</organism>
<dbReference type="Proteomes" id="UP000663877">
    <property type="component" value="Unassembled WGS sequence"/>
</dbReference>
<comment type="caution">
    <text evidence="1">The sequence shown here is derived from an EMBL/GenBank/DDBJ whole genome shotgun (WGS) entry which is preliminary data.</text>
</comment>
<evidence type="ECO:0000313" key="1">
    <source>
        <dbReference type="EMBL" id="CAF1152405.1"/>
    </source>
</evidence>
<evidence type="ECO:0000313" key="4">
    <source>
        <dbReference type="Proteomes" id="UP000663877"/>
    </source>
</evidence>
<dbReference type="OrthoDB" id="10059714at2759"/>
<dbReference type="Proteomes" id="UP000663832">
    <property type="component" value="Unassembled WGS sequence"/>
</dbReference>
<dbReference type="EMBL" id="CAJNOI010000169">
    <property type="protein sequence ID" value="CAF1152405.1"/>
    <property type="molecule type" value="Genomic_DNA"/>
</dbReference>
<protein>
    <submittedName>
        <fullName evidence="1">Uncharacterized protein</fullName>
    </submittedName>
</protein>
<reference evidence="1" key="1">
    <citation type="submission" date="2021-02" db="EMBL/GenBank/DDBJ databases">
        <authorList>
            <person name="Nowell W R."/>
        </authorList>
    </citation>
    <scope>NUCLEOTIDE SEQUENCE</scope>
</reference>
<sequence>MIIAAVITVPLVLHFTQHSKQMTLSNQTATQQNTSNILSEIHGVLENAENNTGTSMVNNSIITTAGMANATTKTTTNVANTSATTVMTNATTKTTVGVGNTTTISTVIPQNSTAAIPTTIVTSSMIKTQYSSALTINSQIYCREGPCSIPNTYFQAIQLNVSMSGNYTFVSNSSMDTYGFLYYNTFDPNNSTANQITYDDDDGGAHQFKFTAYLQTLTRYILVATTYHSNTIGPFTIIATGVAPVSLSSINVSSSSSFVFSQYSSALNSSSATYCRTGNCSSSEYYYYSVILINFNTSGNYTIISQSNMDTYGYIYSNSFNASVLSQNMISYDDDDHIDNNNQFIFNLFIDTIAKYILVATTYASDTVGAFSIISYGPGPVQFIIQQ</sequence>
<evidence type="ECO:0000313" key="3">
    <source>
        <dbReference type="Proteomes" id="UP000663832"/>
    </source>
</evidence>
<gene>
    <name evidence="1" type="ORF">BJG266_LOCUS24170</name>
    <name evidence="2" type="ORF">QVE165_LOCUS33417</name>
</gene>
<name>A0A814SST7_9BILA</name>